<dbReference type="Pfam" id="PF01381">
    <property type="entry name" value="HTH_3"/>
    <property type="match status" value="1"/>
</dbReference>
<evidence type="ECO:0000256" key="1">
    <source>
        <dbReference type="ARBA" id="ARBA00023125"/>
    </source>
</evidence>
<comment type="caution">
    <text evidence="3">The sequence shown here is derived from an EMBL/GenBank/DDBJ whole genome shotgun (WGS) entry which is preliminary data.</text>
</comment>
<sequence length="105" mass="11995">MFDVGKRIKELREKCGLSMSKLAKIAGVGQSTLSYIENGERNPTIDVIIKICNALDITLVEFFGGEEKPHMESPKLQELLVYAKKLSEKELEYLCRFLEEVSKER</sequence>
<reference evidence="3 4" key="1">
    <citation type="submission" date="2017-05" db="EMBL/GenBank/DDBJ databases">
        <authorList>
            <person name="Varghese N."/>
            <person name="Submissions S."/>
        </authorList>
    </citation>
    <scope>NUCLEOTIDE SEQUENCE [LARGE SCALE GENOMIC DNA]</scope>
    <source>
        <strain evidence="3 4">MACB1020</strain>
    </source>
</reference>
<proteinExistence type="predicted"/>
<dbReference type="RefSeq" id="WP_015908753.1">
    <property type="nucleotide sequence ID" value="NZ_FUZJ01000001.1"/>
</dbReference>
<dbReference type="Proteomes" id="UP000196803">
    <property type="component" value="Unassembled WGS sequence"/>
</dbReference>
<keyword evidence="4" id="KW-1185">Reference proteome</keyword>
<dbReference type="GeneID" id="31773788"/>
<dbReference type="InterPro" id="IPR010982">
    <property type="entry name" value="Lambda_DNA-bd_dom_sf"/>
</dbReference>
<dbReference type="EMBL" id="FXXC01000001">
    <property type="protein sequence ID" value="SMR91711.1"/>
    <property type="molecule type" value="Genomic_DNA"/>
</dbReference>
<name>A0ABY1S609_CALBS</name>
<dbReference type="Gene3D" id="1.10.260.40">
    <property type="entry name" value="lambda repressor-like DNA-binding domains"/>
    <property type="match status" value="1"/>
</dbReference>
<dbReference type="PANTHER" id="PTHR46797">
    <property type="entry name" value="HTH-TYPE TRANSCRIPTIONAL REGULATOR"/>
    <property type="match status" value="1"/>
</dbReference>
<protein>
    <submittedName>
        <fullName evidence="3">DNA-binding transcriptional regulator, XRE-family HTH domain</fullName>
    </submittedName>
</protein>
<evidence type="ECO:0000313" key="3">
    <source>
        <dbReference type="EMBL" id="SMR91711.1"/>
    </source>
</evidence>
<dbReference type="CDD" id="cd00093">
    <property type="entry name" value="HTH_XRE"/>
    <property type="match status" value="1"/>
</dbReference>
<dbReference type="PANTHER" id="PTHR46797:SF1">
    <property type="entry name" value="METHYLPHOSPHONATE SYNTHASE"/>
    <property type="match status" value="1"/>
</dbReference>
<evidence type="ECO:0000313" key="4">
    <source>
        <dbReference type="Proteomes" id="UP000196803"/>
    </source>
</evidence>
<accession>A0ABY1S609</accession>
<organism evidence="3 4">
    <name type="scientific">Caldicellulosiruptor bescii</name>
    <name type="common">Anaerocellum thermophilum</name>
    <dbReference type="NCBI Taxonomy" id="31899"/>
    <lineage>
        <taxon>Bacteria</taxon>
        <taxon>Bacillati</taxon>
        <taxon>Bacillota</taxon>
        <taxon>Bacillota incertae sedis</taxon>
        <taxon>Caldicellulosiruptorales</taxon>
        <taxon>Caldicellulosiruptoraceae</taxon>
        <taxon>Caldicellulosiruptor</taxon>
    </lineage>
</organism>
<evidence type="ECO:0000259" key="2">
    <source>
        <dbReference type="PROSITE" id="PS50943"/>
    </source>
</evidence>
<dbReference type="PROSITE" id="PS50943">
    <property type="entry name" value="HTH_CROC1"/>
    <property type="match status" value="1"/>
</dbReference>
<dbReference type="InterPro" id="IPR001387">
    <property type="entry name" value="Cro/C1-type_HTH"/>
</dbReference>
<dbReference type="SUPFAM" id="SSF47413">
    <property type="entry name" value="lambda repressor-like DNA-binding domains"/>
    <property type="match status" value="1"/>
</dbReference>
<dbReference type="SMART" id="SM00530">
    <property type="entry name" value="HTH_XRE"/>
    <property type="match status" value="1"/>
</dbReference>
<keyword evidence="1 3" id="KW-0238">DNA-binding</keyword>
<feature type="domain" description="HTH cro/C1-type" evidence="2">
    <location>
        <begin position="8"/>
        <end position="62"/>
    </location>
</feature>
<dbReference type="GO" id="GO:0003677">
    <property type="term" value="F:DNA binding"/>
    <property type="evidence" value="ECO:0007669"/>
    <property type="project" value="UniProtKB-KW"/>
</dbReference>
<dbReference type="InterPro" id="IPR050807">
    <property type="entry name" value="TransReg_Diox_bact_type"/>
</dbReference>
<gene>
    <name evidence="3" type="ORF">SAMN05216240_0609</name>
</gene>